<dbReference type="AlphaFoldDB" id="A0A917A609"/>
<proteinExistence type="predicted"/>
<name>A0A917A609_9RHOB</name>
<gene>
    <name evidence="1" type="ORF">GCM10011360_17620</name>
</gene>
<sequence length="117" mass="13374">MARQFHITSSPEAAWRFDGIYFAPRNRLFGLRDDDGILCTLPTLLASPHLYDVEEMTPESEAWHRERLCLAVSESTYRRIARLYVAMVGYDALAEGVPPRDALVILREYRAEMRGAA</sequence>
<accession>A0A917A609</accession>
<evidence type="ECO:0000313" key="1">
    <source>
        <dbReference type="EMBL" id="GGE30017.1"/>
    </source>
</evidence>
<dbReference type="EMBL" id="BMFJ01000001">
    <property type="protein sequence ID" value="GGE30017.1"/>
    <property type="molecule type" value="Genomic_DNA"/>
</dbReference>
<reference evidence="2" key="1">
    <citation type="journal article" date="2019" name="Int. J. Syst. Evol. Microbiol.">
        <title>The Global Catalogue of Microorganisms (GCM) 10K type strain sequencing project: providing services to taxonomists for standard genome sequencing and annotation.</title>
        <authorList>
            <consortium name="The Broad Institute Genomics Platform"/>
            <consortium name="The Broad Institute Genome Sequencing Center for Infectious Disease"/>
            <person name="Wu L."/>
            <person name="Ma J."/>
        </authorList>
    </citation>
    <scope>NUCLEOTIDE SEQUENCE [LARGE SCALE GENOMIC DNA]</scope>
    <source>
        <strain evidence="2">CGMCC 1.12664</strain>
    </source>
</reference>
<evidence type="ECO:0000313" key="2">
    <source>
        <dbReference type="Proteomes" id="UP000612855"/>
    </source>
</evidence>
<organism evidence="1 2">
    <name type="scientific">Primorskyibacter flagellatus</name>
    <dbReference type="NCBI Taxonomy" id="1387277"/>
    <lineage>
        <taxon>Bacteria</taxon>
        <taxon>Pseudomonadati</taxon>
        <taxon>Pseudomonadota</taxon>
        <taxon>Alphaproteobacteria</taxon>
        <taxon>Rhodobacterales</taxon>
        <taxon>Roseobacteraceae</taxon>
        <taxon>Primorskyibacter</taxon>
    </lineage>
</organism>
<dbReference type="RefSeq" id="WP_188477279.1">
    <property type="nucleotide sequence ID" value="NZ_BMFJ01000001.1"/>
</dbReference>
<dbReference type="Proteomes" id="UP000612855">
    <property type="component" value="Unassembled WGS sequence"/>
</dbReference>
<keyword evidence="2" id="KW-1185">Reference proteome</keyword>
<comment type="caution">
    <text evidence="1">The sequence shown here is derived from an EMBL/GenBank/DDBJ whole genome shotgun (WGS) entry which is preliminary data.</text>
</comment>
<protein>
    <submittedName>
        <fullName evidence="1">Uncharacterized protein</fullName>
    </submittedName>
</protein>